<dbReference type="RefSeq" id="WP_088075275.1">
    <property type="nucleotide sequence ID" value="NZ_JAHQCR010000047.1"/>
</dbReference>
<comment type="caution">
    <text evidence="3">The sequence shown here is derived from an EMBL/GenBank/DDBJ whole genome shotgun (WGS) entry which is preliminary data.</text>
</comment>
<dbReference type="Pfam" id="PF10335">
    <property type="entry name" value="DUF294_C"/>
    <property type="match status" value="1"/>
</dbReference>
<evidence type="ECO:0000259" key="1">
    <source>
        <dbReference type="Pfam" id="PF03445"/>
    </source>
</evidence>
<dbReference type="Proteomes" id="UP000790580">
    <property type="component" value="Unassembled WGS sequence"/>
</dbReference>
<dbReference type="CDD" id="cd05401">
    <property type="entry name" value="NT_GlnE_GlnD_like"/>
    <property type="match status" value="1"/>
</dbReference>
<reference evidence="3 4" key="1">
    <citation type="submission" date="2021-06" db="EMBL/GenBank/DDBJ databases">
        <title>Bacillus sp. RD4P76, an endophyte from a halophyte.</title>
        <authorList>
            <person name="Sun J.-Q."/>
        </authorList>
    </citation>
    <scope>NUCLEOTIDE SEQUENCE [LARGE SCALE GENOMIC DNA]</scope>
    <source>
        <strain evidence="3 4">JCM 17098</strain>
    </source>
</reference>
<feature type="domain" description="DUF294" evidence="2">
    <location>
        <begin position="178"/>
        <end position="306"/>
    </location>
</feature>
<dbReference type="InterPro" id="IPR005105">
    <property type="entry name" value="GlnD_Uridyltrans_N"/>
</dbReference>
<accession>A0ABS6JU88</accession>
<keyword evidence="4" id="KW-1185">Reference proteome</keyword>
<gene>
    <name evidence="3" type="ORF">KS407_11490</name>
</gene>
<dbReference type="Pfam" id="PF03445">
    <property type="entry name" value="DUF294"/>
    <property type="match status" value="1"/>
</dbReference>
<organism evidence="3 4">
    <name type="scientific">Evansella alkalicola</name>
    <dbReference type="NCBI Taxonomy" id="745819"/>
    <lineage>
        <taxon>Bacteria</taxon>
        <taxon>Bacillati</taxon>
        <taxon>Bacillota</taxon>
        <taxon>Bacilli</taxon>
        <taxon>Bacillales</taxon>
        <taxon>Bacillaceae</taxon>
        <taxon>Evansella</taxon>
    </lineage>
</organism>
<dbReference type="InterPro" id="IPR018821">
    <property type="entry name" value="DUF294_put_nucleoTrafse_sb-bd"/>
</dbReference>
<evidence type="ECO:0000259" key="2">
    <source>
        <dbReference type="Pfam" id="PF10335"/>
    </source>
</evidence>
<evidence type="ECO:0000313" key="3">
    <source>
        <dbReference type="EMBL" id="MBU9722058.1"/>
    </source>
</evidence>
<sequence>MNTYSELKTWRNSVIKKVSTDHYKLNSFHDELMIKSIRIAIRKVESEWGTPPTRFAFIVMGSAGRFEQLKWSDQDHGIIFEGSINQPYYKLLGAEISKALTEVGYEPCDGKVMASNVQWCKSIEEWKEQIEKWLNKEKWETLRNFSIFFDSRVLIGEADFLRDLKRGAFRLLQENPHLYFRLYENVAKLPKPLGVFGQFLTEQRGEFAGMINIKENIVFPYVNSLRLLAYIEEIYTPSTLERFESLSPSFDNILKYKSSFQSLQNFRIKASEKAVSYSKIHHIDIKKLKGSEKNELKMIANNARRLFYETKKIIEDRCR</sequence>
<name>A0ABS6JU88_9BACI</name>
<dbReference type="EMBL" id="JAHQCR010000047">
    <property type="protein sequence ID" value="MBU9722058.1"/>
    <property type="molecule type" value="Genomic_DNA"/>
</dbReference>
<protein>
    <recommendedName>
        <fullName evidence="5">CBS domain-containing protein</fullName>
    </recommendedName>
</protein>
<evidence type="ECO:0000313" key="4">
    <source>
        <dbReference type="Proteomes" id="UP000790580"/>
    </source>
</evidence>
<evidence type="ECO:0008006" key="5">
    <source>
        <dbReference type="Google" id="ProtNLM"/>
    </source>
</evidence>
<proteinExistence type="predicted"/>
<feature type="domain" description="Protein-PII uridylyltransferase N-terminal" evidence="1">
    <location>
        <begin position="25"/>
        <end position="137"/>
    </location>
</feature>